<keyword evidence="12 19" id="KW-1015">Disulfide bond</keyword>
<keyword evidence="10" id="KW-1064">Adaptive immunity</keyword>
<dbReference type="Pfam" id="PF01299">
    <property type="entry name" value="Lamp2-like_luminal"/>
    <property type="match status" value="1"/>
</dbReference>
<dbReference type="GO" id="GO:0005765">
    <property type="term" value="C:lysosomal membrane"/>
    <property type="evidence" value="ECO:0007669"/>
    <property type="project" value="UniProtKB-SubCell"/>
</dbReference>
<evidence type="ECO:0000256" key="3">
    <source>
        <dbReference type="ARBA" id="ARBA00004352"/>
    </source>
</evidence>
<comment type="subunit">
    <text evidence="17">Monomer. Interacts with FURIN.</text>
</comment>
<dbReference type="GO" id="GO:0005886">
    <property type="term" value="C:plasma membrane"/>
    <property type="evidence" value="ECO:0007669"/>
    <property type="project" value="TreeGrafter"/>
</dbReference>
<dbReference type="PRINTS" id="PR00336">
    <property type="entry name" value="LYSASSOCTDMP"/>
</dbReference>
<evidence type="ECO:0000256" key="10">
    <source>
        <dbReference type="ARBA" id="ARBA00023130"/>
    </source>
</evidence>
<feature type="domain" description="Lysosome-associated membrane glycoprotein 2-like luminal" evidence="23">
    <location>
        <begin position="223"/>
        <end position="360"/>
    </location>
</feature>
<protein>
    <recommendedName>
        <fullName evidence="18">Lysosome-associated membrane glycoprotein 3</fullName>
    </recommendedName>
</protein>
<sequence length="408" mass="44580">MPVQLSAVALLLLSLTEILHGHQIRKKTFPKIRDYLQSTITAARDVIVKPVPQPTNQIPHETAAARSRNAHITSQKATEISNSENPPHTTIKITNIPVTSKRLLSSSTTIYSLVTPNNSHTTVPITEVTIGRDSIPHSPVPTTGSSPSTVNHTTRKTTQPDGQTTFLRTFFVDAHKSTTYQKPTLPIHIPETSIAATHSDSLTASPAPTVLGPALVPQPAPVKMGTYEVLNGSRLCIKAQMGIELIVQENELQRYFNIDPNMTQASGKCGSQKSSLLLNFQGGSVNVTFIKEENSYYISEVGAYLTISNTEKTYQGMKRTMMFETVIGHSFKCVNEQSIQLSAQLLMKTTNIQLQAFDFEGDCFGNVDECLSDYTVVLPVIAAVVAGLCVVGLGIYKIRHQSSGYQRI</sequence>
<evidence type="ECO:0000256" key="4">
    <source>
        <dbReference type="ARBA" id="ARBA00004358"/>
    </source>
</evidence>
<feature type="disulfide bond" evidence="19">
    <location>
        <begin position="333"/>
        <end position="370"/>
    </location>
</feature>
<evidence type="ECO:0000256" key="14">
    <source>
        <dbReference type="ARBA" id="ARBA00023228"/>
    </source>
</evidence>
<feature type="chain" id="PRO_5034480182" description="Lysosome-associated membrane glycoprotein 3" evidence="22">
    <location>
        <begin position="22"/>
        <end position="408"/>
    </location>
</feature>
<accession>A0A8C6W5L8</accession>
<dbReference type="GO" id="GO:0006629">
    <property type="term" value="P:lipid metabolic process"/>
    <property type="evidence" value="ECO:0007669"/>
    <property type="project" value="Ensembl"/>
</dbReference>
<evidence type="ECO:0000256" key="11">
    <source>
        <dbReference type="ARBA" id="ARBA00023136"/>
    </source>
</evidence>
<keyword evidence="14 19" id="KW-0458">Lysosome</keyword>
<dbReference type="Ensembl" id="ENSNGAT00000014738.1">
    <property type="protein sequence ID" value="ENSNGAP00000009227.1"/>
    <property type="gene ID" value="ENSNGAG00000011963.1"/>
</dbReference>
<evidence type="ECO:0000256" key="1">
    <source>
        <dbReference type="ARBA" id="ARBA00004158"/>
    </source>
</evidence>
<evidence type="ECO:0000256" key="19">
    <source>
        <dbReference type="PROSITE-ProRule" id="PRU00740"/>
    </source>
</evidence>
<evidence type="ECO:0000256" key="6">
    <source>
        <dbReference type="ARBA" id="ARBA00022729"/>
    </source>
</evidence>
<dbReference type="GO" id="GO:0097233">
    <property type="term" value="C:alveolar lamellar body membrane"/>
    <property type="evidence" value="ECO:0007669"/>
    <property type="project" value="Ensembl"/>
</dbReference>
<name>A0A8C6W5L8_NANGA</name>
<dbReference type="AlphaFoldDB" id="A0A8C6W5L8"/>
<feature type="compositionally biased region" description="Low complexity" evidence="20">
    <location>
        <begin position="136"/>
        <end position="149"/>
    </location>
</feature>
<evidence type="ECO:0000256" key="20">
    <source>
        <dbReference type="SAM" id="MobiDB-lite"/>
    </source>
</evidence>
<feature type="compositionally biased region" description="Polar residues" evidence="20">
    <location>
        <begin position="70"/>
        <end position="88"/>
    </location>
</feature>
<evidence type="ECO:0000256" key="22">
    <source>
        <dbReference type="SAM" id="SignalP"/>
    </source>
</evidence>
<keyword evidence="25" id="KW-1185">Reference proteome</keyword>
<dbReference type="OMA" id="QLLFVNM"/>
<dbReference type="GO" id="GO:0072594">
    <property type="term" value="P:establishment of protein localization to organelle"/>
    <property type="evidence" value="ECO:0007669"/>
    <property type="project" value="TreeGrafter"/>
</dbReference>
<dbReference type="PROSITE" id="PS51407">
    <property type="entry name" value="LAMP_3"/>
    <property type="match status" value="1"/>
</dbReference>
<keyword evidence="11 19" id="KW-0472">Membrane</keyword>
<comment type="subcellular location">
    <subcellularLocation>
        <location evidence="2">Cell surface</location>
    </subcellularLocation>
    <subcellularLocation>
        <location evidence="4">Cytoplasmic vesicle membrane</location>
        <topology evidence="4">Single-pass type I membrane protein</topology>
    </subcellularLocation>
    <subcellularLocation>
        <location evidence="1">Early endosome membrane</location>
        <topology evidence="1">Single-pass type I membrane protein</topology>
    </subcellularLocation>
    <subcellularLocation>
        <location evidence="3 19">Lysosome membrane</location>
        <topology evidence="3 19">Single-pass type I membrane protein</topology>
    </subcellularLocation>
</comment>
<dbReference type="InterPro" id="IPR002000">
    <property type="entry name" value="Lysosome-assoc_membr_glycop"/>
</dbReference>
<evidence type="ECO:0000256" key="15">
    <source>
        <dbReference type="ARBA" id="ARBA00023329"/>
    </source>
</evidence>
<evidence type="ECO:0000256" key="16">
    <source>
        <dbReference type="ARBA" id="ARBA00060358"/>
    </source>
</evidence>
<comment type="function">
    <text evidence="16">Lysosomal membrane glycoprotein which plays a role in the unfolded protein response (UPR) that contributes to protein degradation and cell survival during proteasomal dysfunction. Plays a role in the process of fusion of the lysosome with the autophagosome, thereby modulating the autophagic process. Promotes hepatocellular lipogenesis through activation of the PI3K/Akt pathway. May also play a role in dendritic cell function and in adaptive immunity.</text>
</comment>
<dbReference type="GO" id="GO:0031901">
    <property type="term" value="C:early endosome membrane"/>
    <property type="evidence" value="ECO:0007669"/>
    <property type="project" value="UniProtKB-SubCell"/>
</dbReference>
<keyword evidence="15" id="KW-0968">Cytoplasmic vesicle</keyword>
<keyword evidence="6 22" id="KW-0732">Signal</keyword>
<feature type="region of interest" description="Disordered" evidence="20">
    <location>
        <begin position="52"/>
        <end position="88"/>
    </location>
</feature>
<comment type="similarity">
    <text evidence="19">Belongs to the LAMP family.</text>
</comment>
<proteinExistence type="inferred from homology"/>
<evidence type="ECO:0000256" key="5">
    <source>
        <dbReference type="ARBA" id="ARBA00022692"/>
    </source>
</evidence>
<evidence type="ECO:0000256" key="2">
    <source>
        <dbReference type="ARBA" id="ARBA00004241"/>
    </source>
</evidence>
<keyword evidence="7" id="KW-0967">Endosome</keyword>
<evidence type="ECO:0000256" key="9">
    <source>
        <dbReference type="ARBA" id="ARBA00022989"/>
    </source>
</evidence>
<evidence type="ECO:0000313" key="24">
    <source>
        <dbReference type="Ensembl" id="ENSNGAP00000009227.1"/>
    </source>
</evidence>
<feature type="transmembrane region" description="Helical" evidence="21">
    <location>
        <begin position="376"/>
        <end position="398"/>
    </location>
</feature>
<evidence type="ECO:0000256" key="13">
    <source>
        <dbReference type="ARBA" id="ARBA00023180"/>
    </source>
</evidence>
<evidence type="ECO:0000256" key="12">
    <source>
        <dbReference type="ARBA" id="ARBA00023157"/>
    </source>
</evidence>
<evidence type="ECO:0000256" key="21">
    <source>
        <dbReference type="SAM" id="Phobius"/>
    </source>
</evidence>
<gene>
    <name evidence="24" type="primary">Lamp3</name>
</gene>
<evidence type="ECO:0000256" key="17">
    <source>
        <dbReference type="ARBA" id="ARBA00063533"/>
    </source>
</evidence>
<feature type="region of interest" description="Disordered" evidence="20">
    <location>
        <begin position="132"/>
        <end position="161"/>
    </location>
</feature>
<keyword evidence="13" id="KW-0325">Glycoprotein</keyword>
<reference evidence="24" key="1">
    <citation type="submission" date="2025-08" db="UniProtKB">
        <authorList>
            <consortium name="Ensembl"/>
        </authorList>
    </citation>
    <scope>IDENTIFICATION</scope>
</reference>
<reference evidence="24" key="2">
    <citation type="submission" date="2025-09" db="UniProtKB">
        <authorList>
            <consortium name="Ensembl"/>
        </authorList>
    </citation>
    <scope>IDENTIFICATION</scope>
</reference>
<dbReference type="PANTHER" id="PTHR11506">
    <property type="entry name" value="LYSOSOME-ASSOCIATED MEMBRANE GLYCOPROTEIN"/>
    <property type="match status" value="1"/>
</dbReference>
<evidence type="ECO:0000313" key="25">
    <source>
        <dbReference type="Proteomes" id="UP000694381"/>
    </source>
</evidence>
<dbReference type="GO" id="GO:0043129">
    <property type="term" value="P:surfactant homeostasis"/>
    <property type="evidence" value="ECO:0007669"/>
    <property type="project" value="Ensembl"/>
</dbReference>
<dbReference type="PANTHER" id="PTHR11506:SF30">
    <property type="entry name" value="LYSOSOME-ASSOCIATED MEMBRANE GLYCOPROTEIN 3"/>
    <property type="match status" value="1"/>
</dbReference>
<organism evidence="24 25">
    <name type="scientific">Nannospalax galili</name>
    <name type="common">Northern Israeli blind subterranean mole rat</name>
    <name type="synonym">Spalax galili</name>
    <dbReference type="NCBI Taxonomy" id="1026970"/>
    <lineage>
        <taxon>Eukaryota</taxon>
        <taxon>Metazoa</taxon>
        <taxon>Chordata</taxon>
        <taxon>Craniata</taxon>
        <taxon>Vertebrata</taxon>
        <taxon>Euteleostomi</taxon>
        <taxon>Mammalia</taxon>
        <taxon>Eutheria</taxon>
        <taxon>Euarchontoglires</taxon>
        <taxon>Glires</taxon>
        <taxon>Rodentia</taxon>
        <taxon>Myomorpha</taxon>
        <taxon>Muroidea</taxon>
        <taxon>Spalacidae</taxon>
        <taxon>Spalacinae</taxon>
        <taxon>Nannospalax</taxon>
    </lineage>
</organism>
<dbReference type="GO" id="GO:0031902">
    <property type="term" value="C:late endosome membrane"/>
    <property type="evidence" value="ECO:0007669"/>
    <property type="project" value="TreeGrafter"/>
</dbReference>
<dbReference type="InterPro" id="IPR048528">
    <property type="entry name" value="Lamp2-like_luminal"/>
</dbReference>
<keyword evidence="5 19" id="KW-0812">Transmembrane</keyword>
<dbReference type="GO" id="GO:0009986">
    <property type="term" value="C:cell surface"/>
    <property type="evidence" value="ECO:0007669"/>
    <property type="project" value="UniProtKB-SubCell"/>
</dbReference>
<feature type="compositionally biased region" description="Polar residues" evidence="20">
    <location>
        <begin position="150"/>
        <end position="161"/>
    </location>
</feature>
<dbReference type="GO" id="GO:0002250">
    <property type="term" value="P:adaptive immune response"/>
    <property type="evidence" value="ECO:0007669"/>
    <property type="project" value="UniProtKB-KW"/>
</dbReference>
<keyword evidence="8" id="KW-0391">Immunity</keyword>
<dbReference type="FunFam" id="2.40.160.110:FF:000006">
    <property type="entry name" value="Lysosome-associated membrane glycoprotein 3"/>
    <property type="match status" value="1"/>
</dbReference>
<feature type="signal peptide" evidence="22">
    <location>
        <begin position="1"/>
        <end position="21"/>
    </location>
</feature>
<dbReference type="Gene3D" id="2.40.160.110">
    <property type="match status" value="1"/>
</dbReference>
<dbReference type="Proteomes" id="UP000694381">
    <property type="component" value="Unassembled WGS sequence"/>
</dbReference>
<evidence type="ECO:0000256" key="18">
    <source>
        <dbReference type="ARBA" id="ARBA00074382"/>
    </source>
</evidence>
<keyword evidence="9 21" id="KW-1133">Transmembrane helix</keyword>
<dbReference type="GeneTree" id="ENSGT00950000182899"/>
<evidence type="ECO:0000256" key="8">
    <source>
        <dbReference type="ARBA" id="ARBA00022859"/>
    </source>
</evidence>
<evidence type="ECO:0000256" key="7">
    <source>
        <dbReference type="ARBA" id="ARBA00022753"/>
    </source>
</evidence>
<comment type="caution">
    <text evidence="19">Lacks conserved residue(s) required for the propagation of feature annotation.</text>
</comment>
<evidence type="ECO:0000259" key="23">
    <source>
        <dbReference type="Pfam" id="PF01299"/>
    </source>
</evidence>